<dbReference type="GO" id="GO:0008412">
    <property type="term" value="F:4-hydroxybenzoate polyprenyltransferase activity"/>
    <property type="evidence" value="ECO:0007669"/>
    <property type="project" value="UniProtKB-EC"/>
</dbReference>
<dbReference type="OMA" id="WCMIYDT"/>
<evidence type="ECO:0000256" key="11">
    <source>
        <dbReference type="ARBA" id="ARBA00023229"/>
    </source>
</evidence>
<keyword evidence="4 15" id="KW-0808">Transferase</keyword>
<evidence type="ECO:0000256" key="12">
    <source>
        <dbReference type="ARBA" id="ARBA00049890"/>
    </source>
</evidence>
<dbReference type="EMBL" id="UFQS01000302">
    <property type="protein sequence ID" value="SSX02644.1"/>
    <property type="molecule type" value="Genomic_DNA"/>
</dbReference>
<dbReference type="InterPro" id="IPR000537">
    <property type="entry name" value="UbiA_prenyltransferase"/>
</dbReference>
<dbReference type="PROSITE" id="PS00943">
    <property type="entry name" value="UBIA"/>
    <property type="match status" value="1"/>
</dbReference>
<feature type="transmembrane region" description="Helical" evidence="15">
    <location>
        <begin position="123"/>
        <end position="143"/>
    </location>
</feature>
<feature type="compositionally biased region" description="Low complexity" evidence="16">
    <location>
        <begin position="405"/>
        <end position="416"/>
    </location>
</feature>
<evidence type="ECO:0000256" key="6">
    <source>
        <dbReference type="ARBA" id="ARBA00022692"/>
    </source>
</evidence>
<dbReference type="GO" id="GO:0005743">
    <property type="term" value="C:mitochondrial inner membrane"/>
    <property type="evidence" value="ECO:0007669"/>
    <property type="project" value="UniProtKB-SubCell"/>
</dbReference>
<dbReference type="InterPro" id="IPR030470">
    <property type="entry name" value="UbiA_prenylTrfase_CS"/>
</dbReference>
<dbReference type="UniPathway" id="UPA00232"/>
<gene>
    <name evidence="18" type="primary">CSON008039</name>
    <name evidence="15" type="synonym">coq2</name>
</gene>
<dbReference type="PANTHER" id="PTHR11048">
    <property type="entry name" value="PRENYLTRANSFERASES"/>
    <property type="match status" value="1"/>
</dbReference>
<name>A0A336MAF1_CULSO</name>
<keyword evidence="6 15" id="KW-0812">Transmembrane</keyword>
<evidence type="ECO:0000256" key="1">
    <source>
        <dbReference type="ARBA" id="ARBA00001946"/>
    </source>
</evidence>
<evidence type="ECO:0000256" key="9">
    <source>
        <dbReference type="ARBA" id="ARBA00022989"/>
    </source>
</evidence>
<dbReference type="Gene3D" id="1.10.357.140">
    <property type="entry name" value="UbiA prenyltransferase"/>
    <property type="match status" value="1"/>
</dbReference>
<keyword evidence="5 15" id="KW-0831">Ubiquinone biosynthesis</keyword>
<comment type="function">
    <text evidence="15">Catalyzes the prenylation of para-hydroxybenzoate (PHB) with an all-trans polyprenyl group. Mediates the second step in the final reaction sequence of coenzyme Q (CoQ) biosynthesis, which is the condensation of the polyisoprenoid side chain with PHB, generating the first membrane-bound Q intermediate.</text>
</comment>
<dbReference type="GO" id="GO:0008299">
    <property type="term" value="P:isoprenoid biosynthetic process"/>
    <property type="evidence" value="ECO:0007669"/>
    <property type="project" value="UniProtKB-UniRule"/>
</dbReference>
<dbReference type="EMBL" id="UFQT01000302">
    <property type="protein sequence ID" value="SSX23018.1"/>
    <property type="molecule type" value="Genomic_DNA"/>
</dbReference>
<keyword evidence="9 15" id="KW-1133">Transmembrane helix</keyword>
<keyword evidence="11 15" id="KW-0414">Isoprene biosynthesis</keyword>
<dbReference type="Pfam" id="PF01040">
    <property type="entry name" value="UbiA"/>
    <property type="match status" value="1"/>
</dbReference>
<sequence length="434" mass="48658">MYRMRYCLLFQKTMTQNCTKLFLSNISASQNHLRYVRTPSKAQIISLMHKRVGNFMNLKRKYRTSTLFSINVHEKYFCTKSIGNEIDEDKKKELEQERHNQNKSNVTSIINPYLHLMRFDRPIGTLLLFWPCGWSIALCAAPGCLPDFYTIGLFAAGALLMRGAGCTINDMWDRDIDAKVERTKNRPLVNNKINSFDAWVFLMAQLGLSLTILLQFNWNSIVLGASSLGLVITYPLMKRFTFWPQFVLGLTFNWGALLGCSVVNGSVIWPACLPLYCAGICWTIVYDTIYAHQDKVDDVIVGIKSTAIRFGENTKPWLSGFSAAMMANLSVVGLVCDQTWPYYVSLGIIGAHLIHQIHSVDIHNPGDCAKKFFSNHQVGLILFLGIVLGTLAKEEEGKSNKKVSKLSSSSNNSSNSGTSRGIPMVSCTSNEKVT</sequence>
<feature type="region of interest" description="Disordered" evidence="16">
    <location>
        <begin position="397"/>
        <end position="434"/>
    </location>
</feature>
<dbReference type="NCBIfam" id="TIGR01474">
    <property type="entry name" value="ubiA_proteo"/>
    <property type="match status" value="1"/>
</dbReference>
<dbReference type="CDD" id="cd13959">
    <property type="entry name" value="PT_UbiA_COQ2"/>
    <property type="match status" value="1"/>
</dbReference>
<evidence type="ECO:0000256" key="10">
    <source>
        <dbReference type="ARBA" id="ARBA00023136"/>
    </source>
</evidence>
<evidence type="ECO:0000256" key="4">
    <source>
        <dbReference type="ARBA" id="ARBA00022679"/>
    </source>
</evidence>
<evidence type="ECO:0000256" key="2">
    <source>
        <dbReference type="ARBA" id="ARBA00004141"/>
    </source>
</evidence>
<dbReference type="InterPro" id="IPR006370">
    <property type="entry name" value="HB_polyprenyltransferase-like"/>
</dbReference>
<feature type="transmembrane region" description="Helical" evidence="15">
    <location>
        <begin position="220"/>
        <end position="237"/>
    </location>
</feature>
<protein>
    <recommendedName>
        <fullName evidence="15">4-hydroxybenzoate polyprenyltransferase, mitochondrial</fullName>
        <shortName evidence="15">4-HB polyprenyltransferase</shortName>
        <ecNumber evidence="15">2.5.1.39</ecNumber>
    </recommendedName>
    <alternativeName>
        <fullName evidence="15">Para-hydroxybenzoate--polyprenyltransferase</fullName>
        <shortName evidence="15">PHB:PPT</shortName>
        <shortName evidence="15">PHB:polyprenyltransferase</shortName>
    </alternativeName>
</protein>
<evidence type="ECO:0000256" key="3">
    <source>
        <dbReference type="ARBA" id="ARBA00005985"/>
    </source>
</evidence>
<dbReference type="GO" id="GO:0006744">
    <property type="term" value="P:ubiquinone biosynthetic process"/>
    <property type="evidence" value="ECO:0007669"/>
    <property type="project" value="UniProtKB-UniRule"/>
</dbReference>
<dbReference type="InterPro" id="IPR039653">
    <property type="entry name" value="Prenyltransferase"/>
</dbReference>
<evidence type="ECO:0000256" key="13">
    <source>
        <dbReference type="ARBA" id="ARBA00050454"/>
    </source>
</evidence>
<keyword evidence="10 15" id="KW-0472">Membrane</keyword>
<evidence type="ECO:0000313" key="17">
    <source>
        <dbReference type="EMBL" id="SSX02644.1"/>
    </source>
</evidence>
<evidence type="ECO:0000256" key="7">
    <source>
        <dbReference type="ARBA" id="ARBA00022792"/>
    </source>
</evidence>
<comment type="pathway">
    <text evidence="15">Cofactor biosynthesis; ubiquinone biosynthesis.</text>
</comment>
<organism evidence="18">
    <name type="scientific">Culicoides sonorensis</name>
    <name type="common">Biting midge</name>
    <dbReference type="NCBI Taxonomy" id="179676"/>
    <lineage>
        <taxon>Eukaryota</taxon>
        <taxon>Metazoa</taxon>
        <taxon>Ecdysozoa</taxon>
        <taxon>Arthropoda</taxon>
        <taxon>Hexapoda</taxon>
        <taxon>Insecta</taxon>
        <taxon>Pterygota</taxon>
        <taxon>Neoptera</taxon>
        <taxon>Endopterygota</taxon>
        <taxon>Diptera</taxon>
        <taxon>Nematocera</taxon>
        <taxon>Chironomoidea</taxon>
        <taxon>Ceratopogonidae</taxon>
        <taxon>Ceratopogoninae</taxon>
        <taxon>Culicoides</taxon>
        <taxon>Monoculicoides</taxon>
    </lineage>
</organism>
<comment type="subcellular location">
    <subcellularLocation>
        <location evidence="2">Membrane</location>
        <topology evidence="2">Multi-pass membrane protein</topology>
    </subcellularLocation>
    <subcellularLocation>
        <location evidence="15">Mitochondrion inner membrane</location>
        <topology evidence="15">Multi-pass membrane protein</topology>
        <orientation evidence="15">Matrix side</orientation>
    </subcellularLocation>
</comment>
<comment type="catalytic activity">
    <reaction evidence="14">
        <text>an all-trans-polyprenyl diphosphate + 4-hydroxybenzoate = a 4-hydroxy-3-(all-trans-polyprenyl)benzoate + diphosphate</text>
        <dbReference type="Rhea" id="RHEA:44504"/>
        <dbReference type="Rhea" id="RHEA-COMP:9514"/>
        <dbReference type="Rhea" id="RHEA-COMP:9564"/>
        <dbReference type="ChEBI" id="CHEBI:17879"/>
        <dbReference type="ChEBI" id="CHEBI:33019"/>
        <dbReference type="ChEBI" id="CHEBI:58914"/>
        <dbReference type="ChEBI" id="CHEBI:78396"/>
        <dbReference type="EC" id="2.5.1.39"/>
    </reaction>
    <physiologicalReaction direction="left-to-right" evidence="14">
        <dbReference type="Rhea" id="RHEA:44505"/>
    </physiologicalReaction>
</comment>
<dbReference type="HAMAP" id="MF_01635">
    <property type="entry name" value="UbiA"/>
    <property type="match status" value="1"/>
</dbReference>
<dbReference type="FunFam" id="1.10.357.140:FF:000003">
    <property type="entry name" value="4-hydroxybenzoate polyprenyltransferase, mitochondrial"/>
    <property type="match status" value="1"/>
</dbReference>
<feature type="transmembrane region" description="Helical" evidence="15">
    <location>
        <begin position="246"/>
        <end position="269"/>
    </location>
</feature>
<dbReference type="InterPro" id="IPR044878">
    <property type="entry name" value="UbiA_sf"/>
</dbReference>
<comment type="cofactor">
    <cofactor evidence="1 15">
        <name>Mg(2+)</name>
        <dbReference type="ChEBI" id="CHEBI:18420"/>
    </cofactor>
</comment>
<keyword evidence="8" id="KW-0809">Transit peptide</keyword>
<keyword evidence="7 15" id="KW-0999">Mitochondrion inner membrane</keyword>
<reference evidence="17" key="1">
    <citation type="submission" date="2018-04" db="EMBL/GenBank/DDBJ databases">
        <authorList>
            <person name="Go L.Y."/>
            <person name="Mitchell J.A."/>
        </authorList>
    </citation>
    <scope>NUCLEOTIDE SEQUENCE</scope>
    <source>
        <tissue evidence="17">Whole organism</tissue>
    </source>
</reference>
<dbReference type="PANTHER" id="PTHR11048:SF28">
    <property type="entry name" value="4-HYDROXYBENZOATE POLYPRENYLTRANSFERASE, MITOCHONDRIAL"/>
    <property type="match status" value="1"/>
</dbReference>
<comment type="catalytic activity">
    <reaction evidence="13">
        <text>all-trans-nonaprenyl diphosphate + 4-hydroxybenzoate = 4-hydroxy-3-(all-trans-nonaprenyl)benzoate + diphosphate</text>
        <dbReference type="Rhea" id="RHEA:17709"/>
        <dbReference type="ChEBI" id="CHEBI:17879"/>
        <dbReference type="ChEBI" id="CHEBI:33019"/>
        <dbReference type="ChEBI" id="CHEBI:58391"/>
        <dbReference type="ChEBI" id="CHEBI:84502"/>
        <dbReference type="EC" id="2.5.1.39"/>
    </reaction>
    <physiologicalReaction direction="left-to-right" evidence="13">
        <dbReference type="Rhea" id="RHEA:17710"/>
    </physiologicalReaction>
</comment>
<dbReference type="VEuPathDB" id="VectorBase:CSON008039"/>
<evidence type="ECO:0000313" key="18">
    <source>
        <dbReference type="EMBL" id="SSX23018.1"/>
    </source>
</evidence>
<evidence type="ECO:0000256" key="16">
    <source>
        <dbReference type="SAM" id="MobiDB-lite"/>
    </source>
</evidence>
<evidence type="ECO:0000256" key="8">
    <source>
        <dbReference type="ARBA" id="ARBA00022946"/>
    </source>
</evidence>
<dbReference type="Gene3D" id="1.20.120.1780">
    <property type="entry name" value="UbiA prenyltransferase"/>
    <property type="match status" value="1"/>
</dbReference>
<dbReference type="FunFam" id="1.20.120.1780:FF:000001">
    <property type="entry name" value="4-hydroxybenzoate octaprenyltransferase"/>
    <property type="match status" value="1"/>
</dbReference>
<proteinExistence type="inferred from homology"/>
<evidence type="ECO:0000256" key="14">
    <source>
        <dbReference type="ARBA" id="ARBA00051182"/>
    </source>
</evidence>
<evidence type="ECO:0000256" key="5">
    <source>
        <dbReference type="ARBA" id="ARBA00022688"/>
    </source>
</evidence>
<dbReference type="AlphaFoldDB" id="A0A336MAF1"/>
<reference evidence="18" key="2">
    <citation type="submission" date="2018-07" db="EMBL/GenBank/DDBJ databases">
        <authorList>
            <person name="Quirk P.G."/>
            <person name="Krulwich T.A."/>
        </authorList>
    </citation>
    <scope>NUCLEOTIDE SEQUENCE</scope>
</reference>
<comment type="catalytic activity">
    <reaction evidence="12">
        <text>all-trans-decaprenyl diphosphate + 4-hydroxybenzoate = 4-hydroxy-3-(all-trans-decaprenyl)benzoate + diphosphate</text>
        <dbReference type="Rhea" id="RHEA:44564"/>
        <dbReference type="ChEBI" id="CHEBI:17879"/>
        <dbReference type="ChEBI" id="CHEBI:33019"/>
        <dbReference type="ChEBI" id="CHEBI:60721"/>
        <dbReference type="ChEBI" id="CHEBI:84503"/>
        <dbReference type="EC" id="2.5.1.39"/>
    </reaction>
    <physiologicalReaction direction="left-to-right" evidence="12">
        <dbReference type="Rhea" id="RHEA:44565"/>
    </physiologicalReaction>
</comment>
<keyword evidence="15" id="KW-0496">Mitochondrion</keyword>
<evidence type="ECO:0000256" key="15">
    <source>
        <dbReference type="HAMAP-Rule" id="MF_03189"/>
    </source>
</evidence>
<dbReference type="EC" id="2.5.1.39" evidence="15"/>
<comment type="similarity">
    <text evidence="3 15">Belongs to the UbiA prenyltransferase family.</text>
</comment>
<accession>A0A336MAF1</accession>